<dbReference type="EMBL" id="JAYKXN010000007">
    <property type="protein sequence ID" value="KAK7272323.1"/>
    <property type="molecule type" value="Genomic_DNA"/>
</dbReference>
<protein>
    <submittedName>
        <fullName evidence="1">Uncharacterized protein</fullName>
    </submittedName>
</protein>
<evidence type="ECO:0000313" key="2">
    <source>
        <dbReference type="Proteomes" id="UP001359559"/>
    </source>
</evidence>
<proteinExistence type="predicted"/>
<accession>A0AAN9FFH5</accession>
<dbReference type="AlphaFoldDB" id="A0AAN9FFH5"/>
<organism evidence="1 2">
    <name type="scientific">Clitoria ternatea</name>
    <name type="common">Butterfly pea</name>
    <dbReference type="NCBI Taxonomy" id="43366"/>
    <lineage>
        <taxon>Eukaryota</taxon>
        <taxon>Viridiplantae</taxon>
        <taxon>Streptophyta</taxon>
        <taxon>Embryophyta</taxon>
        <taxon>Tracheophyta</taxon>
        <taxon>Spermatophyta</taxon>
        <taxon>Magnoliopsida</taxon>
        <taxon>eudicotyledons</taxon>
        <taxon>Gunneridae</taxon>
        <taxon>Pentapetalae</taxon>
        <taxon>rosids</taxon>
        <taxon>fabids</taxon>
        <taxon>Fabales</taxon>
        <taxon>Fabaceae</taxon>
        <taxon>Papilionoideae</taxon>
        <taxon>50 kb inversion clade</taxon>
        <taxon>NPAAA clade</taxon>
        <taxon>indigoferoid/millettioid clade</taxon>
        <taxon>Phaseoleae</taxon>
        <taxon>Clitoria</taxon>
    </lineage>
</organism>
<sequence length="112" mass="12662">MGFGSAEQTAIASRLPRMFEALTWTIPYRRASDTDIQSRCVTGKLLGYGAYGCGETTLFSSIVLTQWRKSFVTYMLWQKTIDLAMGLLLRMSIRAYAFFLAPPLLSYGEVER</sequence>
<keyword evidence="2" id="KW-1185">Reference proteome</keyword>
<evidence type="ECO:0000313" key="1">
    <source>
        <dbReference type="EMBL" id="KAK7272323.1"/>
    </source>
</evidence>
<dbReference type="Proteomes" id="UP001359559">
    <property type="component" value="Unassembled WGS sequence"/>
</dbReference>
<reference evidence="1 2" key="1">
    <citation type="submission" date="2024-01" db="EMBL/GenBank/DDBJ databases">
        <title>The genomes of 5 underutilized Papilionoideae crops provide insights into root nodulation and disease resistance.</title>
        <authorList>
            <person name="Yuan L."/>
        </authorList>
    </citation>
    <scope>NUCLEOTIDE SEQUENCE [LARGE SCALE GENOMIC DNA]</scope>
    <source>
        <strain evidence="1">LY-2023</strain>
        <tissue evidence="1">Leaf</tissue>
    </source>
</reference>
<gene>
    <name evidence="1" type="ORF">RJT34_28842</name>
</gene>
<comment type="caution">
    <text evidence="1">The sequence shown here is derived from an EMBL/GenBank/DDBJ whole genome shotgun (WGS) entry which is preliminary data.</text>
</comment>
<name>A0AAN9FFH5_CLITE</name>